<proteinExistence type="predicted"/>
<name>A0A0N4U5G2_DRAME</name>
<evidence type="ECO:0000313" key="1">
    <source>
        <dbReference type="EMBL" id="VDN56471.1"/>
    </source>
</evidence>
<dbReference type="Proteomes" id="UP000038040">
    <property type="component" value="Unplaced"/>
</dbReference>
<dbReference type="AlphaFoldDB" id="A0A0N4U5G2"/>
<accession>A0A0N4U5G2</accession>
<dbReference type="EMBL" id="UYYG01001155">
    <property type="protein sequence ID" value="VDN56471.1"/>
    <property type="molecule type" value="Genomic_DNA"/>
</dbReference>
<protein>
    <submittedName>
        <fullName evidence="4">Transposase</fullName>
    </submittedName>
</protein>
<reference evidence="4" key="1">
    <citation type="submission" date="2017-02" db="UniProtKB">
        <authorList>
            <consortium name="WormBaseParasite"/>
        </authorList>
    </citation>
    <scope>IDENTIFICATION</scope>
</reference>
<sequence>MLWHDGIEDRSALQSHFYGPLVYALARWYPSALLTLLKAIPLRKRPQLLIMYVVRGKKCLRINLLYLNPLTNHS</sequence>
<keyword evidence="3" id="KW-1185">Reference proteome</keyword>
<dbReference type="Proteomes" id="UP000274756">
    <property type="component" value="Unassembled WGS sequence"/>
</dbReference>
<reference evidence="1 3" key="2">
    <citation type="submission" date="2018-11" db="EMBL/GenBank/DDBJ databases">
        <authorList>
            <consortium name="Pathogen Informatics"/>
        </authorList>
    </citation>
    <scope>NUCLEOTIDE SEQUENCE [LARGE SCALE GENOMIC DNA]</scope>
</reference>
<evidence type="ECO:0000313" key="3">
    <source>
        <dbReference type="Proteomes" id="UP000274756"/>
    </source>
</evidence>
<organism evidence="2 4">
    <name type="scientific">Dracunculus medinensis</name>
    <name type="common">Guinea worm</name>
    <dbReference type="NCBI Taxonomy" id="318479"/>
    <lineage>
        <taxon>Eukaryota</taxon>
        <taxon>Metazoa</taxon>
        <taxon>Ecdysozoa</taxon>
        <taxon>Nematoda</taxon>
        <taxon>Chromadorea</taxon>
        <taxon>Rhabditida</taxon>
        <taxon>Spirurina</taxon>
        <taxon>Dracunculoidea</taxon>
        <taxon>Dracunculidae</taxon>
        <taxon>Dracunculus</taxon>
    </lineage>
</organism>
<evidence type="ECO:0000313" key="2">
    <source>
        <dbReference type="Proteomes" id="UP000038040"/>
    </source>
</evidence>
<dbReference type="WBParaSite" id="DME_0000208401-mRNA-1">
    <property type="protein sequence ID" value="DME_0000208401-mRNA-1"/>
    <property type="gene ID" value="DME_0000208401"/>
</dbReference>
<gene>
    <name evidence="1" type="ORF">DME_LOCUS6444</name>
</gene>
<evidence type="ECO:0000313" key="4">
    <source>
        <dbReference type="WBParaSite" id="DME_0000208401-mRNA-1"/>
    </source>
</evidence>